<feature type="compositionally biased region" description="Basic and acidic residues" evidence="7">
    <location>
        <begin position="1081"/>
        <end position="1122"/>
    </location>
</feature>
<reference evidence="9" key="3">
    <citation type="journal article" date="2021" name="World Allergy Organ. J.">
        <title>Chromosome-level assembly of Dermatophagoides farinae genome and transcriptome reveals two novel allergens Der f 37 and Der f 39.</title>
        <authorList>
            <person name="Chen J."/>
            <person name="Cai Z."/>
            <person name="Fan D."/>
            <person name="Hu J."/>
            <person name="Hou Y."/>
            <person name="He Y."/>
            <person name="Zhang Z."/>
            <person name="Zhao Z."/>
            <person name="Gao P."/>
            <person name="Hu W."/>
            <person name="Sun J."/>
            <person name="Li J."/>
            <person name="Ji K."/>
        </authorList>
    </citation>
    <scope>NUCLEOTIDE SEQUENCE</scope>
    <source>
        <strain evidence="9">JKM2019</strain>
    </source>
</reference>
<dbReference type="GO" id="GO:0002188">
    <property type="term" value="P:translation reinitiation"/>
    <property type="evidence" value="ECO:0007669"/>
    <property type="project" value="TreeGrafter"/>
</dbReference>
<evidence type="ECO:0000256" key="4">
    <source>
        <dbReference type="ARBA" id="ARBA00022884"/>
    </source>
</evidence>
<dbReference type="GO" id="GO:0033290">
    <property type="term" value="C:eukaryotic 48S preinitiation complex"/>
    <property type="evidence" value="ECO:0007669"/>
    <property type="project" value="UniProtKB-UniRule"/>
</dbReference>
<feature type="compositionally biased region" description="Polar residues" evidence="7">
    <location>
        <begin position="948"/>
        <end position="961"/>
    </location>
</feature>
<dbReference type="InterPro" id="IPR054711">
    <property type="entry name" value="eIF3a_PCI_TPR-like"/>
</dbReference>
<dbReference type="GO" id="GO:0071541">
    <property type="term" value="C:eukaryotic translation initiation factor 3 complex, eIF3m"/>
    <property type="evidence" value="ECO:0007669"/>
    <property type="project" value="TreeGrafter"/>
</dbReference>
<dbReference type="AlphaFoldDB" id="A0A922I670"/>
<feature type="coiled-coil region" evidence="6">
    <location>
        <begin position="600"/>
        <end position="657"/>
    </location>
</feature>
<evidence type="ECO:0000256" key="3">
    <source>
        <dbReference type="ARBA" id="ARBA00022540"/>
    </source>
</evidence>
<feature type="compositionally biased region" description="Basic and acidic residues" evidence="7">
    <location>
        <begin position="982"/>
        <end position="992"/>
    </location>
</feature>
<evidence type="ECO:0000256" key="7">
    <source>
        <dbReference type="SAM" id="MobiDB-lite"/>
    </source>
</evidence>
<dbReference type="GO" id="GO:0003729">
    <property type="term" value="F:mRNA binding"/>
    <property type="evidence" value="ECO:0007669"/>
    <property type="project" value="TreeGrafter"/>
</dbReference>
<evidence type="ECO:0000256" key="1">
    <source>
        <dbReference type="ARBA" id="ARBA00004496"/>
    </source>
</evidence>
<dbReference type="EMBL" id="ASGP02000002">
    <property type="protein sequence ID" value="KAH9521460.1"/>
    <property type="molecule type" value="Genomic_DNA"/>
</dbReference>
<evidence type="ECO:0000313" key="9">
    <source>
        <dbReference type="EMBL" id="KAH7637432.1"/>
    </source>
</evidence>
<proteinExistence type="inferred from homology"/>
<reference evidence="10" key="4">
    <citation type="journal article" date="2022" name="Res Sq">
        <title>Comparative Genomics Reveals Insights into the Divergent Evolution of Astigmatic Mites and Household Pest Adaptations.</title>
        <authorList>
            <person name="Xiong Q."/>
            <person name="Wan A.T.-Y."/>
            <person name="Liu X.-Y."/>
            <person name="Fung C.S.-H."/>
            <person name="Xiao X."/>
            <person name="Malainual N."/>
            <person name="Hou J."/>
            <person name="Wang L."/>
            <person name="Wang M."/>
            <person name="Yang K."/>
            <person name="Cui Y."/>
            <person name="Leung E."/>
            <person name="Nong W."/>
            <person name="Shin S.-K."/>
            <person name="Au S."/>
            <person name="Jeong K.Y."/>
            <person name="Chew F.T."/>
            <person name="Hui J."/>
            <person name="Leung T.F."/>
            <person name="Tungtrongchitr A."/>
            <person name="Zhong N."/>
            <person name="Liu Z."/>
            <person name="Tsui S."/>
        </authorList>
    </citation>
    <scope>NUCLEOTIDE SEQUENCE</scope>
    <source>
        <strain evidence="10">Derf</strain>
        <tissue evidence="10">Whole organism</tissue>
    </source>
</reference>
<dbReference type="SMART" id="SM00088">
    <property type="entry name" value="PINT"/>
    <property type="match status" value="1"/>
</dbReference>
<dbReference type="GO" id="GO:0043614">
    <property type="term" value="C:multi-eIF complex"/>
    <property type="evidence" value="ECO:0007669"/>
    <property type="project" value="TreeGrafter"/>
</dbReference>
<dbReference type="EMBL" id="SDOV01000009">
    <property type="protein sequence ID" value="KAH7637432.1"/>
    <property type="molecule type" value="Genomic_DNA"/>
</dbReference>
<dbReference type="FunFam" id="4.10.860.10:FF:000001">
    <property type="entry name" value="Eukaryotic translation initiation factor 3 subunit A"/>
    <property type="match status" value="1"/>
</dbReference>
<dbReference type="PANTHER" id="PTHR14005:SF0">
    <property type="entry name" value="EUKARYOTIC TRANSLATION INITIATION FACTOR 3 SUBUNIT A"/>
    <property type="match status" value="1"/>
</dbReference>
<dbReference type="PANTHER" id="PTHR14005">
    <property type="entry name" value="EUKARYOTIC TRANSLATION INITIATION FACTOR 3, THETA SUBUNIT"/>
    <property type="match status" value="1"/>
</dbReference>
<dbReference type="GO" id="GO:0071540">
    <property type="term" value="C:eukaryotic translation initiation factor 3 complex, eIF3e"/>
    <property type="evidence" value="ECO:0007669"/>
    <property type="project" value="TreeGrafter"/>
</dbReference>
<organism evidence="10 11">
    <name type="scientific">Dermatophagoides farinae</name>
    <name type="common">American house dust mite</name>
    <dbReference type="NCBI Taxonomy" id="6954"/>
    <lineage>
        <taxon>Eukaryota</taxon>
        <taxon>Metazoa</taxon>
        <taxon>Ecdysozoa</taxon>
        <taxon>Arthropoda</taxon>
        <taxon>Chelicerata</taxon>
        <taxon>Arachnida</taxon>
        <taxon>Acari</taxon>
        <taxon>Acariformes</taxon>
        <taxon>Sarcoptiformes</taxon>
        <taxon>Astigmata</taxon>
        <taxon>Psoroptidia</taxon>
        <taxon>Analgoidea</taxon>
        <taxon>Pyroglyphidae</taxon>
        <taxon>Dermatophagoidinae</taxon>
        <taxon>Dermatophagoides</taxon>
    </lineage>
</organism>
<comment type="function">
    <text evidence="6">RNA-binding component of the eukaryotic translation initiation factor 3 (eIF-3) complex, which is involved in protein synthesis of a specialized repertoire of mRNAs and, together with other initiation factors, stimulates binding of mRNA and methionyl-tRNAi to the 40S ribosome. The eIF-3 complex specifically targets and initiates translation of a subset of mRNAs involved in cell proliferation.</text>
</comment>
<dbReference type="Proteomes" id="UP000790347">
    <property type="component" value="Unassembled WGS sequence"/>
</dbReference>
<dbReference type="PROSITE" id="PS50250">
    <property type="entry name" value="PCI"/>
    <property type="match status" value="1"/>
</dbReference>
<feature type="compositionally biased region" description="Basic and acidic residues" evidence="7">
    <location>
        <begin position="1004"/>
        <end position="1022"/>
    </location>
</feature>
<feature type="region of interest" description="Disordered" evidence="7">
    <location>
        <begin position="849"/>
        <end position="1133"/>
    </location>
</feature>
<evidence type="ECO:0000259" key="8">
    <source>
        <dbReference type="PROSITE" id="PS50250"/>
    </source>
</evidence>
<keyword evidence="4 6" id="KW-0694">RNA-binding</keyword>
<keyword evidence="6" id="KW-0175">Coiled coil</keyword>
<keyword evidence="2 6" id="KW-0963">Cytoplasm</keyword>
<accession>A0A922I670</accession>
<evidence type="ECO:0000313" key="10">
    <source>
        <dbReference type="EMBL" id="KAH9521460.1"/>
    </source>
</evidence>
<evidence type="ECO:0000256" key="5">
    <source>
        <dbReference type="ARBA" id="ARBA00022917"/>
    </source>
</evidence>
<feature type="coiled-coil region" evidence="6">
    <location>
        <begin position="684"/>
        <end position="718"/>
    </location>
</feature>
<comment type="similarity">
    <text evidence="6">Belongs to the eIF-3 subunit A family.</text>
</comment>
<dbReference type="InterPro" id="IPR027512">
    <property type="entry name" value="EIF3A"/>
</dbReference>
<evidence type="ECO:0000313" key="11">
    <source>
        <dbReference type="Proteomes" id="UP000790347"/>
    </source>
</evidence>
<dbReference type="Gene3D" id="1.25.40.860">
    <property type="match status" value="1"/>
</dbReference>
<dbReference type="OrthoDB" id="18884at2759"/>
<evidence type="ECO:0000256" key="6">
    <source>
        <dbReference type="HAMAP-Rule" id="MF_03000"/>
    </source>
</evidence>
<comment type="subcellular location">
    <subcellularLocation>
        <location evidence="1 6">Cytoplasm</location>
    </subcellularLocation>
</comment>
<dbReference type="Pfam" id="PF22591">
    <property type="entry name" value="eIF3a_PCI_TPR-like"/>
    <property type="match status" value="1"/>
</dbReference>
<reference evidence="9" key="2">
    <citation type="submission" date="2020-06" db="EMBL/GenBank/DDBJ databases">
        <authorList>
            <person name="Ji K."/>
            <person name="Li J."/>
        </authorList>
    </citation>
    <scope>NUCLEOTIDE SEQUENCE</scope>
    <source>
        <strain evidence="9">JKM2019</strain>
        <tissue evidence="9">Whole body</tissue>
    </source>
</reference>
<dbReference type="Gene3D" id="4.10.860.10">
    <property type="entry name" value="UVR domain"/>
    <property type="match status" value="1"/>
</dbReference>
<protein>
    <recommendedName>
        <fullName evidence="6">Eukaryotic translation initiation factor 3 subunit A</fullName>
        <shortName evidence="6">eIF3a</shortName>
    </recommendedName>
    <alternativeName>
        <fullName evidence="6">Eukaryotic translation initiation factor 3 subunit 10</fullName>
    </alternativeName>
</protein>
<name>A0A922I670_DERFA</name>
<feature type="compositionally biased region" description="Basic and acidic residues" evidence="7">
    <location>
        <begin position="1048"/>
        <end position="1057"/>
    </location>
</feature>
<feature type="domain" description="PCI" evidence="8">
    <location>
        <begin position="325"/>
        <end position="516"/>
    </location>
</feature>
<dbReference type="Pfam" id="PF01399">
    <property type="entry name" value="PCI"/>
    <property type="match status" value="1"/>
</dbReference>
<gene>
    <name evidence="10" type="primary">EIF3A</name>
    <name evidence="10" type="ORF">DERF_005118</name>
    <name evidence="9" type="ORF">HUG17_7638</name>
</gene>
<evidence type="ECO:0000256" key="2">
    <source>
        <dbReference type="ARBA" id="ARBA00022490"/>
    </source>
</evidence>
<keyword evidence="11" id="KW-1185">Reference proteome</keyword>
<comment type="subunit">
    <text evidence="6">Component of the eukaryotic translation initiation factor 3 (eIF-3) complex.</text>
</comment>
<sequence>MPAHFIHLENALKRANEFIEVQNKHRALEILCDVLHSKKHRVWQKKHEEIMMKYLELCVELKQSYVAKEGLFQYKIICQQSYISSFEDVIRKYIQMAETKTNEAKEQSQANISEIDDLENAQTPEDILMSAVSVEGSQDRKDRVVLIPWVKFLWESYRQCLDMLKNNNKTERLYHDIAHQAFVFCIKYNRKTEFRKLCDNLHMHLDQLKRQQQQQLSASQQQNAINLNSPDSQAMQLETRLRQLDNAIQLELWQEAYKAADDIRKFNLMNLTKKGLGKPQLIASYYQKLSLVFWKANSNLFHATALFRLFHLSKELRKNITADDVQKMASRLVLATLSIPIPPIRPEIDKLVDTEENVIEQHHRNLSSLLGISSKPPTRFSLVKDLKRMGVLQFASQPLQDLFQLLEIEFHPLGICGRVQQIIDYIERSTADPEKSIEYPELKQYIAALKEVTVIRLIREIAQVYRSIEFKRLAELCQFVDPIYLEKLVVESARRHDLQVRIDHRRGCYVFGTELRVSTGEEYIEGPYLQSMPNEQMRRQLVSMYSSLQKAIHLIEPDAIKQQREDLKRQIMKQYHMRAIEEHHRILSRQNLIEQRREMMEQMGIRRENEERKRMEEEEAKLREAEMQRLLEETKERERLKREKDEKEIRKQITMDQLKKMKEVLPDLELDNLDDDELAKLRPQDLHQKRVEQLEKERREQLAKQRKLERKVDHFERAKRVEEIPLLKQQYEEWRVQDQELWAKTQELKIIAMKEERELALKERERFARVLDDKKEFEKCVLDSRHEEYEEKLLNFDRIVEEERKKRLEARRQKRIEERRVAYMKEKQEKHLAKVAEIQKRRMAEIEEKLRQRLAQPAGGDNESNENRMPPLSKPAVVSAKQSEDSTDTTGPQWRINRPIEQTKAPPPPPPSAAAGIGDRNRERESMGNRGPPPNRAFQNRQPPPQSVADSANNWRSSENKVIQPPPLREGGGRPPYAGRYSDGRQRPESRDGGGGQGAPRQYSGRDSDSSIRRTGERRETRGGFSRTMQRQQQSSNQDDNSSWRPKPTMDMEHSGTADDDGEGGWMKVDHGRGRSGGGGGDRRVSDNRGFHDHNRNRYGGRDSREGGGRRGDHHGGDERMSSRAPPPLPQRR</sequence>
<dbReference type="GO" id="GO:0001732">
    <property type="term" value="P:formation of cytoplasmic translation initiation complex"/>
    <property type="evidence" value="ECO:0007669"/>
    <property type="project" value="UniProtKB-UniRule"/>
</dbReference>
<dbReference type="GO" id="GO:0003743">
    <property type="term" value="F:translation initiation factor activity"/>
    <property type="evidence" value="ECO:0007669"/>
    <property type="project" value="UniProtKB-UniRule"/>
</dbReference>
<dbReference type="InterPro" id="IPR000717">
    <property type="entry name" value="PCI_dom"/>
</dbReference>
<keyword evidence="5 6" id="KW-0648">Protein biosynthesis</keyword>
<comment type="caution">
    <text evidence="10">The sequence shown here is derived from an EMBL/GenBank/DDBJ whole genome shotgun (WGS) entry which is preliminary data.</text>
</comment>
<reference evidence="10" key="1">
    <citation type="submission" date="2013-05" db="EMBL/GenBank/DDBJ databases">
        <authorList>
            <person name="Yim A.K.Y."/>
            <person name="Chan T.F."/>
            <person name="Ji K.M."/>
            <person name="Liu X.Y."/>
            <person name="Zhou J.W."/>
            <person name="Li R.Q."/>
            <person name="Yang K.Y."/>
            <person name="Li J."/>
            <person name="Li M."/>
            <person name="Law P.T.W."/>
            <person name="Wu Y.L."/>
            <person name="Cai Z.L."/>
            <person name="Qin H."/>
            <person name="Bao Y."/>
            <person name="Leung R.K.K."/>
            <person name="Ng P.K.S."/>
            <person name="Zou J."/>
            <person name="Zhong X.J."/>
            <person name="Ran P.X."/>
            <person name="Zhong N.S."/>
            <person name="Liu Z.G."/>
            <person name="Tsui S.K.W."/>
        </authorList>
    </citation>
    <scope>NUCLEOTIDE SEQUENCE</scope>
    <source>
        <strain evidence="10">Derf</strain>
        <tissue evidence="10">Whole organism</tissue>
    </source>
</reference>
<feature type="compositionally biased region" description="Low complexity" evidence="7">
    <location>
        <begin position="1032"/>
        <end position="1043"/>
    </location>
</feature>
<dbReference type="Proteomes" id="UP000828236">
    <property type="component" value="Unassembled WGS sequence"/>
</dbReference>
<keyword evidence="3 6" id="KW-0396">Initiation factor</keyword>
<dbReference type="HAMAP" id="MF_03000">
    <property type="entry name" value="eIF3a"/>
    <property type="match status" value="1"/>
</dbReference>
<dbReference type="GO" id="GO:0016282">
    <property type="term" value="C:eukaryotic 43S preinitiation complex"/>
    <property type="evidence" value="ECO:0007669"/>
    <property type="project" value="UniProtKB-UniRule"/>
</dbReference>